<evidence type="ECO:0000313" key="3">
    <source>
        <dbReference type="Proteomes" id="UP000182840"/>
    </source>
</evidence>
<protein>
    <recommendedName>
        <fullName evidence="4">CoA transferase</fullName>
    </recommendedName>
</protein>
<evidence type="ECO:0008006" key="4">
    <source>
        <dbReference type="Google" id="ProtNLM"/>
    </source>
</evidence>
<dbReference type="Gene3D" id="3.30.1540.10">
    <property type="entry name" value="formyl-coa transferase, domain 3"/>
    <property type="match status" value="1"/>
</dbReference>
<reference evidence="3" key="1">
    <citation type="submission" date="2016-11" db="EMBL/GenBank/DDBJ databases">
        <title>Mesorhizobium oceanicum sp. nov., isolated from deep seawater in South China Sea.</title>
        <authorList>
            <person name="Fu G.-Y."/>
        </authorList>
    </citation>
    <scope>NUCLEOTIDE SEQUENCE [LARGE SCALE GENOMIC DNA]</scope>
    <source>
        <strain evidence="3">B7</strain>
    </source>
</reference>
<dbReference type="GO" id="GO:0008410">
    <property type="term" value="F:CoA-transferase activity"/>
    <property type="evidence" value="ECO:0007669"/>
    <property type="project" value="TreeGrafter"/>
</dbReference>
<dbReference type="Proteomes" id="UP000182840">
    <property type="component" value="Chromosome"/>
</dbReference>
<sequence length="389" mass="41930">MLPLLEGITVLDLSSIVMGPMAAQTLGDYGATVIKVEPPEGDLARASGTPGPDGTGALFANNNRNKRSIVLDLKSDRGRAVLDRLLGRADILLHNMRPRAAERLGISAARLMALRPDLIHCAAVGFGSDGPFADRPAYDDIVQAAAGLASLPGEFGEQPAFVASIVADKVAGLKAVQAILAALMYRERTGRGCAIEVPMFECLVAFLFNEHLDAATFGADVAPGYARLLNPHRKPYATADGWLAVMPYSEKDWRRLLVEFGRSDVLEADWFASAAGRNGNSARLYQVLAEGLKSRTTADWAECLDRLDIPYSGVNSLESLLEHPHLKAKDFFRPVDGFEGRVRSVPEPVSFSLSETSANRAAPLKGADTREILAEFGLTEEEIDDLIEA</sequence>
<dbReference type="Pfam" id="PF02515">
    <property type="entry name" value="CoA_transf_3"/>
    <property type="match status" value="1"/>
</dbReference>
<dbReference type="InterPro" id="IPR044855">
    <property type="entry name" value="CoA-Trfase_III_dom3_sf"/>
</dbReference>
<keyword evidence="3" id="KW-1185">Reference proteome</keyword>
<dbReference type="EMBL" id="CP018171">
    <property type="protein sequence ID" value="APH73767.1"/>
    <property type="molecule type" value="Genomic_DNA"/>
</dbReference>
<dbReference type="PANTHER" id="PTHR48207">
    <property type="entry name" value="SUCCINATE--HYDROXYMETHYLGLUTARATE COA-TRANSFERASE"/>
    <property type="match status" value="1"/>
</dbReference>
<gene>
    <name evidence="2" type="ORF">BSQ44_22075</name>
</gene>
<keyword evidence="1" id="KW-0808">Transferase</keyword>
<dbReference type="PANTHER" id="PTHR48207:SF4">
    <property type="entry name" value="BLL6097 PROTEIN"/>
    <property type="match status" value="1"/>
</dbReference>
<proteinExistence type="predicted"/>
<name>A0A1L3SWF8_9HYPH</name>
<dbReference type="KEGG" id="meso:BSQ44_22075"/>
<dbReference type="OrthoDB" id="9806585at2"/>
<dbReference type="AlphaFoldDB" id="A0A1L3SWF8"/>
<dbReference type="SUPFAM" id="SSF89796">
    <property type="entry name" value="CoA-transferase family III (CaiB/BaiF)"/>
    <property type="match status" value="1"/>
</dbReference>
<dbReference type="Gene3D" id="3.40.50.10540">
    <property type="entry name" value="Crotonobetainyl-coa:carnitine coa-transferase, domain 1"/>
    <property type="match status" value="1"/>
</dbReference>
<organism evidence="2 3">
    <name type="scientific">Aquibium oceanicum</name>
    <dbReference type="NCBI Taxonomy" id="1670800"/>
    <lineage>
        <taxon>Bacteria</taxon>
        <taxon>Pseudomonadati</taxon>
        <taxon>Pseudomonadota</taxon>
        <taxon>Alphaproteobacteria</taxon>
        <taxon>Hyphomicrobiales</taxon>
        <taxon>Phyllobacteriaceae</taxon>
        <taxon>Aquibium</taxon>
    </lineage>
</organism>
<evidence type="ECO:0000256" key="1">
    <source>
        <dbReference type="ARBA" id="ARBA00022679"/>
    </source>
</evidence>
<dbReference type="STRING" id="1670800.BSQ44_22075"/>
<dbReference type="InterPro" id="IPR003673">
    <property type="entry name" value="CoA-Trfase_fam_III"/>
</dbReference>
<evidence type="ECO:0000313" key="2">
    <source>
        <dbReference type="EMBL" id="APH73767.1"/>
    </source>
</evidence>
<dbReference type="RefSeq" id="WP_072607230.1">
    <property type="nucleotide sequence ID" value="NZ_CP018171.1"/>
</dbReference>
<accession>A0A1L3SWF8</accession>
<dbReference type="InterPro" id="IPR050483">
    <property type="entry name" value="CoA-transferase_III_domain"/>
</dbReference>
<dbReference type="InterPro" id="IPR023606">
    <property type="entry name" value="CoA-Trfase_III_dom_1_sf"/>
</dbReference>